<dbReference type="GO" id="GO:0032259">
    <property type="term" value="P:methylation"/>
    <property type="evidence" value="ECO:0007669"/>
    <property type="project" value="UniProtKB-KW"/>
</dbReference>
<organism evidence="2 3">
    <name type="scientific">Aurantimonas marianensis</name>
    <dbReference type="NCBI Taxonomy" id="2920428"/>
    <lineage>
        <taxon>Bacteria</taxon>
        <taxon>Pseudomonadati</taxon>
        <taxon>Pseudomonadota</taxon>
        <taxon>Alphaproteobacteria</taxon>
        <taxon>Hyphomicrobiales</taxon>
        <taxon>Aurantimonadaceae</taxon>
        <taxon>Aurantimonas</taxon>
    </lineage>
</organism>
<name>A0A9X2KE25_9HYPH</name>
<proteinExistence type="predicted"/>
<dbReference type="SUPFAM" id="SSF53335">
    <property type="entry name" value="S-adenosyl-L-methionine-dependent methyltransferases"/>
    <property type="match status" value="1"/>
</dbReference>
<keyword evidence="3" id="KW-1185">Reference proteome</keyword>
<gene>
    <name evidence="2" type="ORF">MJ956_07430</name>
</gene>
<evidence type="ECO:0000313" key="2">
    <source>
        <dbReference type="EMBL" id="MCP3054983.1"/>
    </source>
</evidence>
<evidence type="ECO:0000259" key="1">
    <source>
        <dbReference type="Pfam" id="PF08242"/>
    </source>
</evidence>
<reference evidence="2" key="1">
    <citation type="submission" date="2022-03" db="EMBL/GenBank/DDBJ databases">
        <title>Aurantimonas Liuensis sp. Nov., isolated from the hadal seawater of the Mariana Trench.</title>
        <authorList>
            <person name="Liu R."/>
        </authorList>
    </citation>
    <scope>NUCLEOTIDE SEQUENCE</scope>
    <source>
        <strain evidence="2">LRZ36</strain>
    </source>
</reference>
<dbReference type="EMBL" id="JALHBS010000038">
    <property type="protein sequence ID" value="MCP3054983.1"/>
    <property type="molecule type" value="Genomic_DNA"/>
</dbReference>
<dbReference type="InterPro" id="IPR029063">
    <property type="entry name" value="SAM-dependent_MTases_sf"/>
</dbReference>
<keyword evidence="2" id="KW-0489">Methyltransferase</keyword>
<dbReference type="Pfam" id="PF08242">
    <property type="entry name" value="Methyltransf_12"/>
    <property type="match status" value="1"/>
</dbReference>
<sequence>MTDNLDAIAHYYAGKLAAHGERAQGVDWNGETSQALRFGQLLKVVDTEAAFSLNDLGCGYGALRDQLSESCPRCDYAGYDIAPEMVAAARNRFAGMPATRFEVAAVPDRIADFTVASGIFNVRLDRTNEAWTRYVETTLEHMDRTSARGFAFNCLTSYSDENRKRPDLYYCDPGTAFDWCRSRYSRNVALLHDYDLYEFTIIVRKSGSGAR</sequence>
<comment type="caution">
    <text evidence="2">The sequence shown here is derived from an EMBL/GenBank/DDBJ whole genome shotgun (WGS) entry which is preliminary data.</text>
</comment>
<dbReference type="Proteomes" id="UP001155220">
    <property type="component" value="Unassembled WGS sequence"/>
</dbReference>
<protein>
    <submittedName>
        <fullName evidence="2">Class I SAM-dependent methyltransferase</fullName>
    </submittedName>
</protein>
<dbReference type="InterPro" id="IPR013217">
    <property type="entry name" value="Methyltransf_12"/>
</dbReference>
<keyword evidence="2" id="KW-0808">Transferase</keyword>
<dbReference type="Gene3D" id="3.40.50.150">
    <property type="entry name" value="Vaccinia Virus protein VP39"/>
    <property type="match status" value="1"/>
</dbReference>
<dbReference type="GO" id="GO:0008168">
    <property type="term" value="F:methyltransferase activity"/>
    <property type="evidence" value="ECO:0007669"/>
    <property type="project" value="UniProtKB-KW"/>
</dbReference>
<dbReference type="AlphaFoldDB" id="A0A9X2KE25"/>
<dbReference type="RefSeq" id="WP_253963847.1">
    <property type="nucleotide sequence ID" value="NZ_JALHBS010000038.1"/>
</dbReference>
<feature type="domain" description="Methyltransferase type 12" evidence="1">
    <location>
        <begin position="55"/>
        <end position="109"/>
    </location>
</feature>
<accession>A0A9X2KE25</accession>
<evidence type="ECO:0000313" key="3">
    <source>
        <dbReference type="Proteomes" id="UP001155220"/>
    </source>
</evidence>